<accession>A0A4U9V591</accession>
<name>A0A4U9V591_SERFO</name>
<organism evidence="1">
    <name type="scientific">Serratia fonticola</name>
    <dbReference type="NCBI Taxonomy" id="47917"/>
    <lineage>
        <taxon>Bacteria</taxon>
        <taxon>Pseudomonadati</taxon>
        <taxon>Pseudomonadota</taxon>
        <taxon>Gammaproteobacteria</taxon>
        <taxon>Enterobacterales</taxon>
        <taxon>Yersiniaceae</taxon>
        <taxon>Serratia</taxon>
    </lineage>
</organism>
<evidence type="ECO:0000313" key="1">
    <source>
        <dbReference type="EMBL" id="VTR40032.1"/>
    </source>
</evidence>
<protein>
    <submittedName>
        <fullName evidence="1">Exodeoxyribonuclease V alpha chain</fullName>
        <ecNumber evidence="1">3.1.11.5</ecNumber>
    </submittedName>
</protein>
<reference evidence="1" key="1">
    <citation type="submission" date="2019-05" db="EMBL/GenBank/DDBJ databases">
        <authorList>
            <consortium name="Pathogen Informatics"/>
        </authorList>
    </citation>
    <scope>NUCLEOTIDE SEQUENCE [LARGE SCALE GENOMIC DNA]</scope>
    <source>
        <strain evidence="1">NCTC12965</strain>
    </source>
</reference>
<keyword evidence="1" id="KW-0378">Hydrolase</keyword>
<dbReference type="AlphaFoldDB" id="A0A4U9V591"/>
<dbReference type="InterPro" id="IPR027417">
    <property type="entry name" value="P-loop_NTPase"/>
</dbReference>
<sequence length="51" mass="5407">MTILDAFGRFQLLCALREGPFGVAGLNERIESGLQRAGLIRRNPGPPGAGI</sequence>
<gene>
    <name evidence="1" type="primary">recD_2</name>
    <name evidence="1" type="ORF">NCTC12965_04440</name>
</gene>
<dbReference type="EC" id="3.1.11.5" evidence="1"/>
<dbReference type="GO" id="GO:0008854">
    <property type="term" value="F:exodeoxyribonuclease V activity"/>
    <property type="evidence" value="ECO:0007669"/>
    <property type="project" value="UniProtKB-EC"/>
</dbReference>
<dbReference type="Gene3D" id="3.40.50.300">
    <property type="entry name" value="P-loop containing nucleotide triphosphate hydrolases"/>
    <property type="match status" value="1"/>
</dbReference>
<dbReference type="EMBL" id="CABEEZ010000097">
    <property type="protein sequence ID" value="VTR40032.1"/>
    <property type="molecule type" value="Genomic_DNA"/>
</dbReference>
<proteinExistence type="predicted"/>